<feature type="region of interest" description="Disordered" evidence="3">
    <location>
        <begin position="916"/>
        <end position="960"/>
    </location>
</feature>
<feature type="compositionally biased region" description="Basic and acidic residues" evidence="3">
    <location>
        <begin position="586"/>
        <end position="600"/>
    </location>
</feature>
<dbReference type="SUPFAM" id="SSF57424">
    <property type="entry name" value="LDL receptor-like module"/>
    <property type="match status" value="1"/>
</dbReference>
<feature type="compositionally biased region" description="Polar residues" evidence="3">
    <location>
        <begin position="158"/>
        <end position="179"/>
    </location>
</feature>
<name>A0AAV4GG21_9GAST</name>
<feature type="compositionally biased region" description="Low complexity" evidence="3">
    <location>
        <begin position="614"/>
        <end position="626"/>
    </location>
</feature>
<feature type="compositionally biased region" description="Polar residues" evidence="3">
    <location>
        <begin position="345"/>
        <end position="357"/>
    </location>
</feature>
<evidence type="ECO:0000256" key="3">
    <source>
        <dbReference type="SAM" id="MobiDB-lite"/>
    </source>
</evidence>
<comment type="caution">
    <text evidence="5">The sequence shown here is derived from an EMBL/GenBank/DDBJ whole genome shotgun (WGS) entry which is preliminary data.</text>
</comment>
<gene>
    <name evidence="5" type="ORF">ElyMa_002418000</name>
</gene>
<keyword evidence="4" id="KW-0812">Transmembrane</keyword>
<feature type="compositionally biased region" description="Low complexity" evidence="3">
    <location>
        <begin position="916"/>
        <end position="931"/>
    </location>
</feature>
<evidence type="ECO:0000256" key="1">
    <source>
        <dbReference type="ARBA" id="ARBA00023157"/>
    </source>
</evidence>
<dbReference type="InterPro" id="IPR002172">
    <property type="entry name" value="LDrepeatLR_classA_rpt"/>
</dbReference>
<dbReference type="CDD" id="cd00112">
    <property type="entry name" value="LDLa"/>
    <property type="match status" value="1"/>
</dbReference>
<reference evidence="5 6" key="1">
    <citation type="journal article" date="2021" name="Elife">
        <title>Chloroplast acquisition without the gene transfer in kleptoplastic sea slugs, Plakobranchus ocellatus.</title>
        <authorList>
            <person name="Maeda T."/>
            <person name="Takahashi S."/>
            <person name="Yoshida T."/>
            <person name="Shimamura S."/>
            <person name="Takaki Y."/>
            <person name="Nagai Y."/>
            <person name="Toyoda A."/>
            <person name="Suzuki Y."/>
            <person name="Arimoto A."/>
            <person name="Ishii H."/>
            <person name="Satoh N."/>
            <person name="Nishiyama T."/>
            <person name="Hasebe M."/>
            <person name="Maruyama T."/>
            <person name="Minagawa J."/>
            <person name="Obokata J."/>
            <person name="Shigenobu S."/>
        </authorList>
    </citation>
    <scope>NUCLEOTIDE SEQUENCE [LARGE SCALE GENOMIC DNA]</scope>
</reference>
<keyword evidence="1" id="KW-1015">Disulfide bond</keyword>
<dbReference type="Proteomes" id="UP000762676">
    <property type="component" value="Unassembled WGS sequence"/>
</dbReference>
<dbReference type="PROSITE" id="PS50068">
    <property type="entry name" value="LDLRA_2"/>
    <property type="match status" value="1"/>
</dbReference>
<evidence type="ECO:0000256" key="4">
    <source>
        <dbReference type="SAM" id="Phobius"/>
    </source>
</evidence>
<feature type="region of interest" description="Disordered" evidence="3">
    <location>
        <begin position="157"/>
        <end position="180"/>
    </location>
</feature>
<evidence type="ECO:0000256" key="2">
    <source>
        <dbReference type="PROSITE-ProRule" id="PRU00124"/>
    </source>
</evidence>
<evidence type="ECO:0008006" key="7">
    <source>
        <dbReference type="Google" id="ProtNLM"/>
    </source>
</evidence>
<feature type="region of interest" description="Disordered" evidence="3">
    <location>
        <begin position="314"/>
        <end position="408"/>
    </location>
</feature>
<feature type="compositionally biased region" description="Low complexity" evidence="3">
    <location>
        <begin position="944"/>
        <end position="960"/>
    </location>
</feature>
<dbReference type="InterPro" id="IPR036055">
    <property type="entry name" value="LDL_receptor-like_sf"/>
</dbReference>
<keyword evidence="4" id="KW-1133">Transmembrane helix</keyword>
<dbReference type="Pfam" id="PF00057">
    <property type="entry name" value="Ldl_recept_a"/>
    <property type="match status" value="1"/>
</dbReference>
<dbReference type="Gene3D" id="4.10.400.10">
    <property type="entry name" value="Low-density Lipoprotein Receptor"/>
    <property type="match status" value="1"/>
</dbReference>
<feature type="region of interest" description="Disordered" evidence="3">
    <location>
        <begin position="720"/>
        <end position="837"/>
    </location>
</feature>
<feature type="region of interest" description="Disordered" evidence="3">
    <location>
        <begin position="196"/>
        <end position="226"/>
    </location>
</feature>
<feature type="region of interest" description="Disordered" evidence="3">
    <location>
        <begin position="586"/>
        <end position="626"/>
    </location>
</feature>
<evidence type="ECO:0000313" key="5">
    <source>
        <dbReference type="EMBL" id="GFR84463.1"/>
    </source>
</evidence>
<feature type="compositionally biased region" description="Low complexity" evidence="3">
    <location>
        <begin position="209"/>
        <end position="222"/>
    </location>
</feature>
<feature type="compositionally biased region" description="Low complexity" evidence="3">
    <location>
        <begin position="392"/>
        <end position="406"/>
    </location>
</feature>
<feature type="compositionally biased region" description="Low complexity" evidence="3">
    <location>
        <begin position="373"/>
        <end position="383"/>
    </location>
</feature>
<dbReference type="EMBL" id="BMAT01004951">
    <property type="protein sequence ID" value="GFR84463.1"/>
    <property type="molecule type" value="Genomic_DNA"/>
</dbReference>
<feature type="region of interest" description="Disordered" evidence="3">
    <location>
        <begin position="870"/>
        <end position="899"/>
    </location>
</feature>
<organism evidence="5 6">
    <name type="scientific">Elysia marginata</name>
    <dbReference type="NCBI Taxonomy" id="1093978"/>
    <lineage>
        <taxon>Eukaryota</taxon>
        <taxon>Metazoa</taxon>
        <taxon>Spiralia</taxon>
        <taxon>Lophotrochozoa</taxon>
        <taxon>Mollusca</taxon>
        <taxon>Gastropoda</taxon>
        <taxon>Heterobranchia</taxon>
        <taxon>Euthyneura</taxon>
        <taxon>Panpulmonata</taxon>
        <taxon>Sacoglossa</taxon>
        <taxon>Placobranchoidea</taxon>
        <taxon>Plakobranchidae</taxon>
        <taxon>Elysia</taxon>
    </lineage>
</organism>
<proteinExistence type="predicted"/>
<evidence type="ECO:0000313" key="6">
    <source>
        <dbReference type="Proteomes" id="UP000762676"/>
    </source>
</evidence>
<dbReference type="SMART" id="SM00192">
    <property type="entry name" value="LDLa"/>
    <property type="match status" value="1"/>
</dbReference>
<dbReference type="AlphaFoldDB" id="A0AAV4GG21"/>
<accession>A0AAV4GG21</accession>
<sequence length="960" mass="105356">MIISQGPTRPLLVSLAFGCCRCCCPVLLCCLLMLVWSLPAASVLANPEASSLASPPAANGNYKLNLTELTEDGRRIQVVTNEHIQGGSLLYQQVEYLVPPPGPRALIQVNFTRIIQSGSSIPHLDSTVNDSLHTSSNNETSTYGDEGISVLEARRQSEQQLKASPVESSGSRRLGSTNRGWDMLAVGNTGRQHLHQTEGDQLKHKQPVATATSRTSAASITATRKKARLSKSSASAILLNKSRTQWPGSKKVENTALDTSPANISGVTKLFPPSGKPALSQHSPISSSFNNVSEDKYHLPYSSFNKEKPVSDIWDEREDTGPSRARAAENVTPVTPRPSKRNTTLRHTGNNTAQADGSPQIAIGSGNESKTIGTTSNSSGSNNPHLHSKRLSQQTSVRTSGVTSTSPVPEEGALTFLFTTKSFSPRDSADHLSPILGLSKPHREQTLERSLNTAASDHTDYLQPVTSVTDPLLTQDCSLKVIIEETESSVHRGLGLQSKRSTQPQVICWQAGWDNEGRSPLVYRYTTPIRITYLWADKQHSGLALKFSFPSLDEIECHFQCSTTPHLCLVSQQLCDGYTDCPDHSDELPKACHSSQDRGQNEALLPDRPPPYSQLHQEQQQQQHQQLLTYTGAGVVSSLQPAQNPPAQHRQYLLPQLQQQQQQYQQQQKQQHHLQYQQLQYPNNNISSHNINNNDLPGAVSFQQQQVYQLPQQQQHMLLQHPLPSPDSNTRDRVEVQRPPPSSFSDNSSTNTSPHEGDGRFQHHLYNNPLSNNDDGDSRGNNAGSYLNQYTHNLHHQQHQKNQRQAKHPQSVTHPQNIPGFSTMSVLPPQQQQCPPHIPVSLDGEEGYLAAQRSLHSKRQVEQNLEAEFGIFRAPPNRSALERDSPPPPYSVQPPSTTSFSLDSLLSGSYFSSSCPTSFTGSSSQSPVSSRGGRGRGGGRHSQDSSSAHSCASTASTNRH</sequence>
<keyword evidence="4" id="KW-0472">Membrane</keyword>
<feature type="compositionally biased region" description="Basic residues" evidence="3">
    <location>
        <begin position="793"/>
        <end position="807"/>
    </location>
</feature>
<comment type="caution">
    <text evidence="2">Lacks conserved residue(s) required for the propagation of feature annotation.</text>
</comment>
<protein>
    <recommendedName>
        <fullName evidence="7">ZP domain-containing protein</fullName>
    </recommendedName>
</protein>
<feature type="transmembrane region" description="Helical" evidence="4">
    <location>
        <begin position="12"/>
        <end position="36"/>
    </location>
</feature>
<keyword evidence="6" id="KW-1185">Reference proteome</keyword>
<feature type="compositionally biased region" description="Low complexity" evidence="3">
    <location>
        <begin position="743"/>
        <end position="754"/>
    </location>
</feature>
<feature type="compositionally biased region" description="Polar residues" evidence="3">
    <location>
        <begin position="810"/>
        <end position="825"/>
    </location>
</feature>
<dbReference type="PROSITE" id="PS01209">
    <property type="entry name" value="LDLRA_1"/>
    <property type="match status" value="1"/>
</dbReference>
<dbReference type="InterPro" id="IPR023415">
    <property type="entry name" value="LDLR_class-A_CS"/>
</dbReference>